<keyword evidence="2 7" id="KW-0808">Transferase</keyword>
<evidence type="ECO:0000256" key="2">
    <source>
        <dbReference type="ARBA" id="ARBA00022679"/>
    </source>
</evidence>
<dbReference type="EMBL" id="MG777499">
    <property type="protein sequence ID" value="AUW31231.1"/>
    <property type="molecule type" value="Genomic_DNA"/>
</dbReference>
<dbReference type="PROSITE" id="PS51683">
    <property type="entry name" value="SAM_OMT_II"/>
    <property type="match status" value="1"/>
</dbReference>
<proteinExistence type="predicted"/>
<evidence type="ECO:0000313" key="7">
    <source>
        <dbReference type="EMBL" id="ANM86453.1"/>
    </source>
</evidence>
<dbReference type="GO" id="GO:0046983">
    <property type="term" value="F:protein dimerization activity"/>
    <property type="evidence" value="ECO:0007669"/>
    <property type="project" value="InterPro"/>
</dbReference>
<dbReference type="InterPro" id="IPR036388">
    <property type="entry name" value="WH-like_DNA-bd_sf"/>
</dbReference>
<dbReference type="InterPro" id="IPR001077">
    <property type="entry name" value="COMT_C"/>
</dbReference>
<keyword evidence="3" id="KW-0949">S-adenosyl-L-methionine</keyword>
<dbReference type="PANTHER" id="PTHR43712:SF11">
    <property type="entry name" value="O-METHYLTRANSFERASE (AFU_ORTHOLOGUE AFUA_2G17820)-RELATED"/>
    <property type="match status" value="1"/>
</dbReference>
<reference evidence="8" key="2">
    <citation type="submission" date="2017-12" db="EMBL/GenBank/DDBJ databases">
        <title>Genome Sequencing Reveals a Rich Biosynthetic Potential.</title>
        <authorList>
            <person name="Bertrand R.L."/>
            <person name="Abdel-Hameed M.E."/>
            <person name="Sorensen J.L."/>
        </authorList>
    </citation>
    <scope>NUCLEOTIDE SEQUENCE</scope>
</reference>
<dbReference type="InterPro" id="IPR036390">
    <property type="entry name" value="WH_DNA-bd_sf"/>
</dbReference>
<dbReference type="GO" id="GO:0008171">
    <property type="term" value="F:O-methyltransferase activity"/>
    <property type="evidence" value="ECO:0007669"/>
    <property type="project" value="InterPro"/>
</dbReference>
<feature type="domain" description="O-methyltransferase dimerisation" evidence="6">
    <location>
        <begin position="63"/>
        <end position="130"/>
    </location>
</feature>
<feature type="domain" description="O-methyltransferase C-terminal" evidence="5">
    <location>
        <begin position="231"/>
        <end position="376"/>
    </location>
</feature>
<dbReference type="Pfam" id="PF00891">
    <property type="entry name" value="Methyltransf_2"/>
    <property type="match status" value="1"/>
</dbReference>
<dbReference type="InterPro" id="IPR029063">
    <property type="entry name" value="SAM-dependent_MTases_sf"/>
</dbReference>
<dbReference type="SUPFAM" id="SSF53335">
    <property type="entry name" value="S-adenosyl-L-methionine-dependent methyltransferases"/>
    <property type="match status" value="1"/>
</dbReference>
<dbReference type="GO" id="GO:0032259">
    <property type="term" value="P:methylation"/>
    <property type="evidence" value="ECO:0007669"/>
    <property type="project" value="UniProtKB-KW"/>
</dbReference>
<reference evidence="7" key="1">
    <citation type="submission" date="2016-05" db="EMBL/GenBank/DDBJ databases">
        <title>Lichen genome sequencing reveals its rich biosynthetic potential.</title>
        <authorList>
            <person name="Bertrand R.L."/>
            <person name="Abdel-Hameed M."/>
            <person name="Sorensen J.L."/>
        </authorList>
    </citation>
    <scope>NUCLEOTIDE SEQUENCE</scope>
</reference>
<accession>A0A1Z1CCE3</accession>
<dbReference type="InterPro" id="IPR016461">
    <property type="entry name" value="COMT-like"/>
</dbReference>
<protein>
    <submittedName>
        <fullName evidence="7">Putative O-methyltransferase</fullName>
    </submittedName>
</protein>
<dbReference type="Gene3D" id="3.40.50.150">
    <property type="entry name" value="Vaccinia Virus protein VP39"/>
    <property type="match status" value="1"/>
</dbReference>
<name>A0A1Z1CCE3_CLAUC</name>
<dbReference type="Pfam" id="PF08100">
    <property type="entry name" value="Dimerisation"/>
    <property type="match status" value="1"/>
</dbReference>
<evidence type="ECO:0000256" key="4">
    <source>
        <dbReference type="PIRSR" id="PIRSR005739-1"/>
    </source>
</evidence>
<dbReference type="Gene3D" id="1.10.10.10">
    <property type="entry name" value="Winged helix-like DNA-binding domain superfamily/Winged helix DNA-binding domain"/>
    <property type="match status" value="1"/>
</dbReference>
<evidence type="ECO:0000256" key="3">
    <source>
        <dbReference type="ARBA" id="ARBA00022691"/>
    </source>
</evidence>
<dbReference type="SUPFAM" id="SSF46785">
    <property type="entry name" value="Winged helix' DNA-binding domain"/>
    <property type="match status" value="1"/>
</dbReference>
<dbReference type="EMBL" id="KX264260">
    <property type="protein sequence ID" value="ANM86453.1"/>
    <property type="molecule type" value="Genomic_DNA"/>
</dbReference>
<evidence type="ECO:0000313" key="8">
    <source>
        <dbReference type="EMBL" id="AUW31231.1"/>
    </source>
</evidence>
<evidence type="ECO:0000259" key="6">
    <source>
        <dbReference type="Pfam" id="PF08100"/>
    </source>
</evidence>
<keyword evidence="1 7" id="KW-0489">Methyltransferase</keyword>
<sequence length="397" mass="45042">MEGTSRLRELTGELQSAVDAYVNSDDIANYKELQTRLTRLQVASSKPTDTLFTFRLQVIENIAISMLIEMGILDALVAKQGEPATAADLAAATRCNELVIARLMRIPCALFFCEEMDEMTYRANHITYLLVKPGWKGALQWAEPLYPIMADIRRFLSSTSFACTGEESAPSAFEFSHGKTIWKVLEEQPDQRHNFELWMRERRKHEENLWHRRFPPCASLSSANLKIDPEAVLMVDIGGANGSQAIDFKAQFPHLPGRYVVQDLFLPKPDGASEHLEGVELMSYDFFTPQPIKAARFYYFRNVFHNWPDEKCAEILRNLVPAMDPEYSSLLIDDFVLPTKDTQLRGAIEDILMMVTLNALERTSRQYEELLSTAGLKIVNFFAVGANEEAIMEVKVA</sequence>
<organism evidence="7">
    <name type="scientific">Cladonia uncialis subsp. uncialis</name>
    <dbReference type="NCBI Taxonomy" id="180999"/>
    <lineage>
        <taxon>Eukaryota</taxon>
        <taxon>Fungi</taxon>
        <taxon>Dikarya</taxon>
        <taxon>Ascomycota</taxon>
        <taxon>Pezizomycotina</taxon>
        <taxon>Lecanoromycetes</taxon>
        <taxon>OSLEUM clade</taxon>
        <taxon>Lecanoromycetidae</taxon>
        <taxon>Lecanorales</taxon>
        <taxon>Lecanorineae</taxon>
        <taxon>Cladoniaceae</taxon>
        <taxon>Cladonia</taxon>
    </lineage>
</organism>
<dbReference type="PIRSF" id="PIRSF005739">
    <property type="entry name" value="O-mtase"/>
    <property type="match status" value="1"/>
</dbReference>
<dbReference type="PANTHER" id="PTHR43712">
    <property type="entry name" value="PUTATIVE (AFU_ORTHOLOGUE AFUA_4G14580)-RELATED"/>
    <property type="match status" value="1"/>
</dbReference>
<dbReference type="InterPro" id="IPR012967">
    <property type="entry name" value="COMT_dimerisation"/>
</dbReference>
<dbReference type="AlphaFoldDB" id="A0A1Z1CCE3"/>
<feature type="active site" description="Proton acceptor" evidence="4">
    <location>
        <position position="305"/>
    </location>
</feature>
<evidence type="ECO:0000256" key="1">
    <source>
        <dbReference type="ARBA" id="ARBA00022603"/>
    </source>
</evidence>
<evidence type="ECO:0000259" key="5">
    <source>
        <dbReference type="Pfam" id="PF00891"/>
    </source>
</evidence>